<dbReference type="GO" id="GO:0035720">
    <property type="term" value="P:intraciliary anterograde transport"/>
    <property type="evidence" value="ECO:0007669"/>
    <property type="project" value="TreeGrafter"/>
</dbReference>
<keyword evidence="5" id="KW-0966">Cell projection</keyword>
<keyword evidence="3" id="KW-0677">Repeat</keyword>
<dbReference type="OMA" id="ANECYRR"/>
<evidence type="ECO:0008006" key="8">
    <source>
        <dbReference type="Google" id="ProtNLM"/>
    </source>
</evidence>
<evidence type="ECO:0000256" key="1">
    <source>
        <dbReference type="ARBA" id="ARBA00004138"/>
    </source>
</evidence>
<dbReference type="AlphaFoldDB" id="K0S411"/>
<evidence type="ECO:0000256" key="5">
    <source>
        <dbReference type="ARBA" id="ARBA00023273"/>
    </source>
</evidence>
<keyword evidence="4" id="KW-0802">TPR repeat</keyword>
<dbReference type="PANTHER" id="PTHR14781:SF0">
    <property type="entry name" value="INTRAFLAGELLAR TRANSPORT PROTEIN 56"/>
    <property type="match status" value="1"/>
</dbReference>
<organism evidence="6 7">
    <name type="scientific">Thalassiosira oceanica</name>
    <name type="common">Marine diatom</name>
    <dbReference type="NCBI Taxonomy" id="159749"/>
    <lineage>
        <taxon>Eukaryota</taxon>
        <taxon>Sar</taxon>
        <taxon>Stramenopiles</taxon>
        <taxon>Ochrophyta</taxon>
        <taxon>Bacillariophyta</taxon>
        <taxon>Coscinodiscophyceae</taxon>
        <taxon>Thalassiosirophycidae</taxon>
        <taxon>Thalassiosirales</taxon>
        <taxon>Thalassiosiraceae</taxon>
        <taxon>Thalassiosira</taxon>
    </lineage>
</organism>
<dbReference type="Gene3D" id="1.25.40.10">
    <property type="entry name" value="Tetratricopeptide repeat domain"/>
    <property type="match status" value="1"/>
</dbReference>
<evidence type="ECO:0000313" key="6">
    <source>
        <dbReference type="EMBL" id="EJK60818.1"/>
    </source>
</evidence>
<dbReference type="eggNOG" id="KOG3785">
    <property type="taxonomic scope" value="Eukaryota"/>
</dbReference>
<evidence type="ECO:0000256" key="4">
    <source>
        <dbReference type="ARBA" id="ARBA00022803"/>
    </source>
</evidence>
<dbReference type="GO" id="GO:0035735">
    <property type="term" value="P:intraciliary transport involved in cilium assembly"/>
    <property type="evidence" value="ECO:0007669"/>
    <property type="project" value="TreeGrafter"/>
</dbReference>
<dbReference type="InterPro" id="IPR011990">
    <property type="entry name" value="TPR-like_helical_dom_sf"/>
</dbReference>
<evidence type="ECO:0000256" key="3">
    <source>
        <dbReference type="ARBA" id="ARBA00022737"/>
    </source>
</evidence>
<evidence type="ECO:0000313" key="7">
    <source>
        <dbReference type="Proteomes" id="UP000266841"/>
    </source>
</evidence>
<dbReference type="InterPro" id="IPR030511">
    <property type="entry name" value="TTC26"/>
</dbReference>
<comment type="caution">
    <text evidence="6">The sequence shown here is derived from an EMBL/GenBank/DDBJ whole genome shotgun (WGS) entry which is preliminary data.</text>
</comment>
<dbReference type="GO" id="GO:0036064">
    <property type="term" value="C:ciliary basal body"/>
    <property type="evidence" value="ECO:0007669"/>
    <property type="project" value="TreeGrafter"/>
</dbReference>
<dbReference type="GO" id="GO:0097546">
    <property type="term" value="C:ciliary base"/>
    <property type="evidence" value="ECO:0007669"/>
    <property type="project" value="TreeGrafter"/>
</dbReference>
<accession>K0S411</accession>
<protein>
    <recommendedName>
        <fullName evidence="8">Tetratricopeptide repeat protein 38</fullName>
    </recommendedName>
</protein>
<dbReference type="EMBL" id="AGNL01020662">
    <property type="protein sequence ID" value="EJK60818.1"/>
    <property type="molecule type" value="Genomic_DNA"/>
</dbReference>
<dbReference type="GO" id="GO:0030992">
    <property type="term" value="C:intraciliary transport particle B"/>
    <property type="evidence" value="ECO:0007669"/>
    <property type="project" value="TreeGrafter"/>
</dbReference>
<sequence length="333" mass="37010">MHHLCDDGGKSALDLLTSQLPSHSSREPHPLISHNVVALKGGEKALSTWPKLLKSVPQARLNLALYYLMGGEVEAATDLMNEVEADSPQSHLVCGILHARRAETCACGEEQEDALELARHHFLSSGGASTECDTVNGRQSMASYLFLMNQFEDALHYLDSIREHQQEDDAYYWNRGMALCASGDYAEGLAALLKVSDESFKKELAYNMWSAKCHIELGNVDEAWECYLQAEDKDVSYEVLQLVANECYRRGGNHLIYSARAFFELTRLDSFADFENGFLGACVGYFRHLVVAPGDDLQGIQEILDMMDSSVSPKVVKASNTIKNWAIAHRSPL</sequence>
<comment type="subcellular location">
    <subcellularLocation>
        <location evidence="1">Cell projection</location>
        <location evidence="1">Cilium</location>
    </subcellularLocation>
</comment>
<keyword evidence="7" id="KW-1185">Reference proteome</keyword>
<reference evidence="6 7" key="1">
    <citation type="journal article" date="2012" name="Genome Biol.">
        <title>Genome and low-iron response of an oceanic diatom adapted to chronic iron limitation.</title>
        <authorList>
            <person name="Lommer M."/>
            <person name="Specht M."/>
            <person name="Roy A.S."/>
            <person name="Kraemer L."/>
            <person name="Andreson R."/>
            <person name="Gutowska M.A."/>
            <person name="Wolf J."/>
            <person name="Bergner S.V."/>
            <person name="Schilhabel M.B."/>
            <person name="Klostermeier U.C."/>
            <person name="Beiko R.G."/>
            <person name="Rosenstiel P."/>
            <person name="Hippler M."/>
            <person name="Laroche J."/>
        </authorList>
    </citation>
    <scope>NUCLEOTIDE SEQUENCE [LARGE SCALE GENOMIC DNA]</scope>
    <source>
        <strain evidence="6 7">CCMP1005</strain>
    </source>
</reference>
<dbReference type="GO" id="GO:0120170">
    <property type="term" value="F:intraciliary transport particle B binding"/>
    <property type="evidence" value="ECO:0007669"/>
    <property type="project" value="TreeGrafter"/>
</dbReference>
<dbReference type="Proteomes" id="UP000266841">
    <property type="component" value="Unassembled WGS sequence"/>
</dbReference>
<gene>
    <name evidence="6" type="ORF">THAOC_18769</name>
</gene>
<proteinExistence type="inferred from homology"/>
<dbReference type="Pfam" id="PF13432">
    <property type="entry name" value="TPR_16"/>
    <property type="match status" value="1"/>
</dbReference>
<comment type="similarity">
    <text evidence="2">Belongs to the IFT56 family.</text>
</comment>
<dbReference type="PANTHER" id="PTHR14781">
    <property type="entry name" value="INTRAFLAGELLAR TRANSPORT PROTEIN 56"/>
    <property type="match status" value="1"/>
</dbReference>
<name>K0S411_THAOC</name>
<evidence type="ECO:0000256" key="2">
    <source>
        <dbReference type="ARBA" id="ARBA00007834"/>
    </source>
</evidence>
<dbReference type="OrthoDB" id="95390at2759"/>
<dbReference type="SUPFAM" id="SSF48452">
    <property type="entry name" value="TPR-like"/>
    <property type="match status" value="1"/>
</dbReference>